<name>A0A9N7UT25_PLEPL</name>
<comment type="caution">
    <text evidence="2">The sequence shown here is derived from an EMBL/GenBank/DDBJ whole genome shotgun (WGS) entry which is preliminary data.</text>
</comment>
<evidence type="ECO:0000313" key="2">
    <source>
        <dbReference type="EMBL" id="CAB1436288.1"/>
    </source>
</evidence>
<protein>
    <submittedName>
        <fullName evidence="2">Uncharacterized protein</fullName>
    </submittedName>
</protein>
<dbReference type="Proteomes" id="UP001153269">
    <property type="component" value="Unassembled WGS sequence"/>
</dbReference>
<gene>
    <name evidence="2" type="ORF">PLEPLA_LOCUS24321</name>
</gene>
<feature type="compositionally biased region" description="Low complexity" evidence="1">
    <location>
        <begin position="122"/>
        <end position="136"/>
    </location>
</feature>
<evidence type="ECO:0000256" key="1">
    <source>
        <dbReference type="SAM" id="MobiDB-lite"/>
    </source>
</evidence>
<feature type="compositionally biased region" description="Low complexity" evidence="1">
    <location>
        <begin position="35"/>
        <end position="57"/>
    </location>
</feature>
<feature type="region of interest" description="Disordered" evidence="1">
    <location>
        <begin position="32"/>
        <end position="136"/>
    </location>
</feature>
<dbReference type="EMBL" id="CADEAL010001878">
    <property type="protein sequence ID" value="CAB1436288.1"/>
    <property type="molecule type" value="Genomic_DNA"/>
</dbReference>
<evidence type="ECO:0000313" key="3">
    <source>
        <dbReference type="Proteomes" id="UP001153269"/>
    </source>
</evidence>
<keyword evidence="3" id="KW-1185">Reference proteome</keyword>
<accession>A0A9N7UT25</accession>
<reference evidence="2" key="1">
    <citation type="submission" date="2020-03" db="EMBL/GenBank/DDBJ databases">
        <authorList>
            <person name="Weist P."/>
        </authorList>
    </citation>
    <scope>NUCLEOTIDE SEQUENCE</scope>
</reference>
<organism evidence="2 3">
    <name type="scientific">Pleuronectes platessa</name>
    <name type="common">European plaice</name>
    <dbReference type="NCBI Taxonomy" id="8262"/>
    <lineage>
        <taxon>Eukaryota</taxon>
        <taxon>Metazoa</taxon>
        <taxon>Chordata</taxon>
        <taxon>Craniata</taxon>
        <taxon>Vertebrata</taxon>
        <taxon>Euteleostomi</taxon>
        <taxon>Actinopterygii</taxon>
        <taxon>Neopterygii</taxon>
        <taxon>Teleostei</taxon>
        <taxon>Neoteleostei</taxon>
        <taxon>Acanthomorphata</taxon>
        <taxon>Carangaria</taxon>
        <taxon>Pleuronectiformes</taxon>
        <taxon>Pleuronectoidei</taxon>
        <taxon>Pleuronectidae</taxon>
        <taxon>Pleuronectes</taxon>
    </lineage>
</organism>
<sequence length="136" mass="14317">MLGHSGCSWCDRDVPHTIAGYACPRHGLGRELRRQPLSSSSAAAQAPPSTATRLLPPGLIPPHLAPPITDGWASQVRGPSPHPHHSLPMLPHQADSATRSETVEGESRALAITARAGYPGRHPLSSLSPHLSSSLT</sequence>
<proteinExistence type="predicted"/>
<dbReference type="AlphaFoldDB" id="A0A9N7UT25"/>